<evidence type="ECO:0000256" key="1">
    <source>
        <dbReference type="ARBA" id="ARBA00005323"/>
    </source>
</evidence>
<dbReference type="Pfam" id="PF01168">
    <property type="entry name" value="Ala_racemase_N"/>
    <property type="match status" value="1"/>
</dbReference>
<dbReference type="InterPro" id="IPR029066">
    <property type="entry name" value="PLP-binding_barrel"/>
</dbReference>
<sequence>MAQPATPFLRIDLVRLRANVRAMADLSTSSRVALRPHVKTHKTIEIGRLQMSSGAVGITVATIGEAETFAGHGFDDIFIAYPLWLHRPAARRLEDLASSARVAIGVDSVEGVAQASRLLGTSDIEVMVEVDSGQHRSGVRPEDAGAVADTARRAGLTVRGAFTFPGHSYAPGAGRASAAAQESAALAAAATSLRAVGIEPRVLSGGSTPSIADTDLDVVTEIRPGVYCLGDAQQWELGVMKPAQIALTCRATVVSHAGGRVVLDAGSKVLGADRAPYSTGHGRLLEHPDARIVMLAEHHAVVEMGDEAPPALGSKVDVVPNHVCAAVNLVDTLYADEAGALRAWPVAARGRNS</sequence>
<keyword evidence="5" id="KW-1185">Reference proteome</keyword>
<dbReference type="Pfam" id="PF14031">
    <property type="entry name" value="D-ser_dehydrat"/>
    <property type="match status" value="1"/>
</dbReference>
<dbReference type="GO" id="GO:0008721">
    <property type="term" value="F:D-serine ammonia-lyase activity"/>
    <property type="evidence" value="ECO:0007669"/>
    <property type="project" value="TreeGrafter"/>
</dbReference>
<dbReference type="InterPro" id="IPR042208">
    <property type="entry name" value="D-ser_dehydrat-like_sf"/>
</dbReference>
<organism evidence="4 5">
    <name type="scientific">Nocardioides ginsengisegetis</name>
    <dbReference type="NCBI Taxonomy" id="661491"/>
    <lineage>
        <taxon>Bacteria</taxon>
        <taxon>Bacillati</taxon>
        <taxon>Actinomycetota</taxon>
        <taxon>Actinomycetes</taxon>
        <taxon>Propionibacteriales</taxon>
        <taxon>Nocardioidaceae</taxon>
        <taxon>Nocardioides</taxon>
    </lineage>
</organism>
<dbReference type="Gene3D" id="2.40.37.20">
    <property type="entry name" value="D-serine dehydratase-like domain"/>
    <property type="match status" value="1"/>
</dbReference>
<dbReference type="InterPro" id="IPR001608">
    <property type="entry name" value="Ala_racemase_N"/>
</dbReference>
<dbReference type="SMART" id="SM01119">
    <property type="entry name" value="D-ser_dehydrat"/>
    <property type="match status" value="1"/>
</dbReference>
<reference evidence="4 5" key="1">
    <citation type="submission" date="2020-07" db="EMBL/GenBank/DDBJ databases">
        <title>Sequencing the genomes of 1000 actinobacteria strains.</title>
        <authorList>
            <person name="Klenk H.-P."/>
        </authorList>
    </citation>
    <scope>NUCLEOTIDE SEQUENCE [LARGE SCALE GENOMIC DNA]</scope>
    <source>
        <strain evidence="4 5">DSM 21349</strain>
    </source>
</reference>
<dbReference type="Gene3D" id="3.20.20.10">
    <property type="entry name" value="Alanine racemase"/>
    <property type="match status" value="1"/>
</dbReference>
<dbReference type="PANTHER" id="PTHR28004">
    <property type="entry name" value="ZGC:162816-RELATED"/>
    <property type="match status" value="1"/>
</dbReference>
<protein>
    <submittedName>
        <fullName evidence="4">D-serine deaminase-like pyridoxal phosphate-dependent protein</fullName>
    </submittedName>
</protein>
<evidence type="ECO:0000313" key="5">
    <source>
        <dbReference type="Proteomes" id="UP000580910"/>
    </source>
</evidence>
<comment type="caution">
    <text evidence="4">The sequence shown here is derived from an EMBL/GenBank/DDBJ whole genome shotgun (WGS) entry which is preliminary data.</text>
</comment>
<dbReference type="GO" id="GO:0036088">
    <property type="term" value="P:D-serine catabolic process"/>
    <property type="evidence" value="ECO:0007669"/>
    <property type="project" value="TreeGrafter"/>
</dbReference>
<accession>A0A7W3IZC9</accession>
<evidence type="ECO:0000259" key="3">
    <source>
        <dbReference type="SMART" id="SM01119"/>
    </source>
</evidence>
<dbReference type="EMBL" id="JACGXA010000001">
    <property type="protein sequence ID" value="MBA8803359.1"/>
    <property type="molecule type" value="Genomic_DNA"/>
</dbReference>
<gene>
    <name evidence="4" type="ORF">FB382_001650</name>
</gene>
<evidence type="ECO:0000313" key="4">
    <source>
        <dbReference type="EMBL" id="MBA8803359.1"/>
    </source>
</evidence>
<comment type="similarity">
    <text evidence="1">Belongs to the DSD1 family.</text>
</comment>
<dbReference type="InterPro" id="IPR051466">
    <property type="entry name" value="D-amino_acid_metab_enzyme"/>
</dbReference>
<dbReference type="InterPro" id="IPR026956">
    <property type="entry name" value="D-ser_dehydrat-like_dom"/>
</dbReference>
<name>A0A7W3IZC9_9ACTN</name>
<proteinExistence type="inferred from homology"/>
<dbReference type="RefSeq" id="WP_182538309.1">
    <property type="nucleotide sequence ID" value="NZ_JACGXA010000001.1"/>
</dbReference>
<feature type="domain" description="D-serine dehydratase-like" evidence="3">
    <location>
        <begin position="246"/>
        <end position="336"/>
    </location>
</feature>
<dbReference type="SUPFAM" id="SSF51419">
    <property type="entry name" value="PLP-binding barrel"/>
    <property type="match status" value="1"/>
</dbReference>
<dbReference type="PANTHER" id="PTHR28004:SF2">
    <property type="entry name" value="D-SERINE DEHYDRATASE"/>
    <property type="match status" value="1"/>
</dbReference>
<dbReference type="AlphaFoldDB" id="A0A7W3IZC9"/>
<evidence type="ECO:0000256" key="2">
    <source>
        <dbReference type="ARBA" id="ARBA00023239"/>
    </source>
</evidence>
<dbReference type="Proteomes" id="UP000580910">
    <property type="component" value="Unassembled WGS sequence"/>
</dbReference>
<keyword evidence="2" id="KW-0456">Lyase</keyword>